<sequence>MSYGASPAASNGFVGSPGVGSSPGLGRKDRKGKAREGYGASFISLLPLEILAHVFAHLPPHALGTCQLVCRAWHDVVVDEGSWRTAFETYYSVEPKSLGRRLEPSSWRLEYIARVSLLRQWHRTRTSTVTHNPSLGAIHYLHINLPAASTTAPVPSTLRATPRTDAPSLTACPMLSLSLDLGAAVHSAPFTGGVSKRPLLASPIDHLGRPLGLPLLAATSFALSHDGTRLVWGMRDGSLRFVNSSSTLASGGRGVPGGAIEQGEVRSLDAGAAHREGSKVQKVAFSNAGGTGGGKVLKGIRQRPEVFASAGSDGAVAIWSLAVPPVAGARDRAPPAVKLWQGRWDIAIDAPTTPAAAELAAMRPRVKATALAFDSGWLGRSNGRPASIAVGRSDGKVVVWPAVSLEESSLASGASNLAEATVLSASAGNAVDTLELDPAADASSALSLLVHQADASTFSRFVFASPDAPPIRTTCGHSSPELLSALTSFAVDFDEPPPLHSSSNPATPAEGRITFPPRPVDLTPSNSSTSIPQLPPALSRSMSHSSISPLNPVQHELGSRFGRRKYVAAGDKDGRVFLWDWEERQSEEEHDRGDVVLPAAQIQGLEIEGGGSASKVTALELTEAGLFVGSLDGTLRFYSTLGNTHLVQSPIRSFRDRSAPRHPARALAQGLVPQDEEDRWLVSHIRANRDAVVAAIGGRVLAWRIGSEIKKKSAKPNGGKITARQERFKANMELQHQVRESISALSAESQARLERFEEQQRFATEFGLPPSLDNMTEEEAVAFALMLSVDDQEAQLFSRSENGAARDDGDWEQVPEDWLDGDELVLDEDLEHSRASDSTAIVAPGRDFDDVDHHALTTSRGASRSQSLSTSLTISSSPFMRGASLTSGSPSPSSRNVAYTWKPVSPSLHAIGSPPHAFNPNGKIHVSPRLGPTYGSTAASLSNDPVPDMSPELWPTAAASSPPPSSSPLTSRRTSTAVATSSPSPLGGTFAIAASGDTSPAALPSPPSAALSTPIKRGWSDVARSASSTPVSNSGTSSPAQHALATSPSAWPSPPTQPLARPQPGSLLAEQLRQSQASAQEDEARRRRAQEEEDLRYAMELSLAEEASRLEI</sequence>
<dbReference type="CDD" id="cd09917">
    <property type="entry name" value="F-box_SF"/>
    <property type="match status" value="1"/>
</dbReference>
<evidence type="ECO:0000313" key="3">
    <source>
        <dbReference type="EMBL" id="GJN93719.1"/>
    </source>
</evidence>
<protein>
    <recommendedName>
        <fullName evidence="2">F-box domain-containing protein</fullName>
    </recommendedName>
</protein>
<dbReference type="GO" id="GO:0031146">
    <property type="term" value="P:SCF-dependent proteasomal ubiquitin-dependent protein catabolic process"/>
    <property type="evidence" value="ECO:0007669"/>
    <property type="project" value="TreeGrafter"/>
</dbReference>
<dbReference type="InterPro" id="IPR003903">
    <property type="entry name" value="UIM_dom"/>
</dbReference>
<feature type="compositionally biased region" description="Low complexity" evidence="1">
    <location>
        <begin position="1025"/>
        <end position="1050"/>
    </location>
</feature>
<dbReference type="InterPro" id="IPR036322">
    <property type="entry name" value="WD40_repeat_dom_sf"/>
</dbReference>
<dbReference type="InterPro" id="IPR015943">
    <property type="entry name" value="WD40/YVTN_repeat-like_dom_sf"/>
</dbReference>
<dbReference type="PANTHER" id="PTHR12874">
    <property type="entry name" value="F-BOX ONLY PROTEIN 48-RELATED"/>
    <property type="match status" value="1"/>
</dbReference>
<dbReference type="EMBL" id="BQKY01000015">
    <property type="protein sequence ID" value="GJN93719.1"/>
    <property type="molecule type" value="Genomic_DNA"/>
</dbReference>
<comment type="caution">
    <text evidence="3">The sequence shown here is derived from an EMBL/GenBank/DDBJ whole genome shotgun (WGS) entry which is preliminary data.</text>
</comment>
<dbReference type="Pfam" id="PF12937">
    <property type="entry name" value="F-box-like"/>
    <property type="match status" value="1"/>
</dbReference>
<dbReference type="SMART" id="SM00320">
    <property type="entry name" value="WD40"/>
    <property type="match status" value="4"/>
</dbReference>
<keyword evidence="4" id="KW-1185">Reference proteome</keyword>
<proteinExistence type="predicted"/>
<dbReference type="PROSITE" id="PS50181">
    <property type="entry name" value="FBOX"/>
    <property type="match status" value="1"/>
</dbReference>
<dbReference type="SUPFAM" id="SSF50978">
    <property type="entry name" value="WD40 repeat-like"/>
    <property type="match status" value="1"/>
</dbReference>
<dbReference type="SUPFAM" id="SSF81383">
    <property type="entry name" value="F-box domain"/>
    <property type="match status" value="1"/>
</dbReference>
<dbReference type="PROSITE" id="PS50330">
    <property type="entry name" value="UIM"/>
    <property type="match status" value="1"/>
</dbReference>
<name>A0AAV5GUV2_9BASI</name>
<feature type="region of interest" description="Disordered" evidence="1">
    <location>
        <begin position="929"/>
        <end position="1091"/>
    </location>
</feature>
<feature type="region of interest" description="Disordered" evidence="1">
    <location>
        <begin position="494"/>
        <end position="549"/>
    </location>
</feature>
<dbReference type="Gene3D" id="1.20.1280.50">
    <property type="match status" value="1"/>
</dbReference>
<dbReference type="PANTHER" id="PTHR12874:SF9">
    <property type="entry name" value="F-BOX ONLY PROTEIN 48"/>
    <property type="match status" value="1"/>
</dbReference>
<dbReference type="InterPro" id="IPR001680">
    <property type="entry name" value="WD40_rpt"/>
</dbReference>
<organism evidence="3 4">
    <name type="scientific">Rhodotorula paludigena</name>
    <dbReference type="NCBI Taxonomy" id="86838"/>
    <lineage>
        <taxon>Eukaryota</taxon>
        <taxon>Fungi</taxon>
        <taxon>Dikarya</taxon>
        <taxon>Basidiomycota</taxon>
        <taxon>Pucciniomycotina</taxon>
        <taxon>Microbotryomycetes</taxon>
        <taxon>Sporidiobolales</taxon>
        <taxon>Sporidiobolaceae</taxon>
        <taxon>Rhodotorula</taxon>
    </lineage>
</organism>
<dbReference type="GO" id="GO:0019005">
    <property type="term" value="C:SCF ubiquitin ligase complex"/>
    <property type="evidence" value="ECO:0007669"/>
    <property type="project" value="TreeGrafter"/>
</dbReference>
<dbReference type="GO" id="GO:0005737">
    <property type="term" value="C:cytoplasm"/>
    <property type="evidence" value="ECO:0007669"/>
    <property type="project" value="TreeGrafter"/>
</dbReference>
<feature type="compositionally biased region" description="Polar residues" evidence="1">
    <location>
        <begin position="934"/>
        <end position="943"/>
    </location>
</feature>
<feature type="compositionally biased region" description="Polar residues" evidence="1">
    <location>
        <begin position="540"/>
        <end position="549"/>
    </location>
</feature>
<feature type="domain" description="F-box" evidence="2">
    <location>
        <begin position="40"/>
        <end position="86"/>
    </location>
</feature>
<evidence type="ECO:0000313" key="4">
    <source>
        <dbReference type="Proteomes" id="UP001342314"/>
    </source>
</evidence>
<dbReference type="InterPro" id="IPR036047">
    <property type="entry name" value="F-box-like_dom_sf"/>
</dbReference>
<accession>A0AAV5GUV2</accession>
<dbReference type="InterPro" id="IPR001810">
    <property type="entry name" value="F-box_dom"/>
</dbReference>
<reference evidence="3 4" key="1">
    <citation type="submission" date="2021-12" db="EMBL/GenBank/DDBJ databases">
        <title>High titer production of polyol ester of fatty acids by Rhodotorula paludigena BS15 towards product separation-free biomass refinery.</title>
        <authorList>
            <person name="Mano J."/>
            <person name="Ono H."/>
            <person name="Tanaka T."/>
            <person name="Naito K."/>
            <person name="Sushida H."/>
            <person name="Ike M."/>
            <person name="Tokuyasu K."/>
            <person name="Kitaoka M."/>
        </authorList>
    </citation>
    <scope>NUCLEOTIDE SEQUENCE [LARGE SCALE GENOMIC DNA]</scope>
    <source>
        <strain evidence="3 4">BS15</strain>
    </source>
</reference>
<dbReference type="Gene3D" id="2.130.10.10">
    <property type="entry name" value="YVTN repeat-like/Quinoprotein amine dehydrogenase"/>
    <property type="match status" value="2"/>
</dbReference>
<feature type="compositionally biased region" description="Polar residues" evidence="1">
    <location>
        <begin position="523"/>
        <end position="532"/>
    </location>
</feature>
<dbReference type="Proteomes" id="UP001342314">
    <property type="component" value="Unassembled WGS sequence"/>
</dbReference>
<feature type="compositionally biased region" description="Low complexity" evidence="1">
    <location>
        <begin position="967"/>
        <end position="985"/>
    </location>
</feature>
<gene>
    <name evidence="3" type="ORF">Rhopal_006776-T1</name>
</gene>
<evidence type="ECO:0000259" key="2">
    <source>
        <dbReference type="PROSITE" id="PS50181"/>
    </source>
</evidence>
<dbReference type="AlphaFoldDB" id="A0AAV5GUV2"/>
<evidence type="ECO:0000256" key="1">
    <source>
        <dbReference type="SAM" id="MobiDB-lite"/>
    </source>
</evidence>
<dbReference type="SMART" id="SM00256">
    <property type="entry name" value="FBOX"/>
    <property type="match status" value="1"/>
</dbReference>